<feature type="compositionally biased region" description="Polar residues" evidence="10">
    <location>
        <begin position="804"/>
        <end position="814"/>
    </location>
</feature>
<dbReference type="Gene3D" id="2.70.130.10">
    <property type="entry name" value="Mannose-6-phosphate receptor binding domain"/>
    <property type="match status" value="1"/>
</dbReference>
<dbReference type="GO" id="GO:1904380">
    <property type="term" value="P:endoplasmic reticulum mannose trimming"/>
    <property type="evidence" value="ECO:0007669"/>
    <property type="project" value="InterPro"/>
</dbReference>
<feature type="active site" description="Proton donor" evidence="7">
    <location>
        <position position="254"/>
    </location>
</feature>
<evidence type="ECO:0000256" key="10">
    <source>
        <dbReference type="SAM" id="MobiDB-lite"/>
    </source>
</evidence>
<keyword evidence="4" id="KW-0256">Endoplasmic reticulum</keyword>
<comment type="subcellular location">
    <subcellularLocation>
        <location evidence="1">Endoplasmic reticulum</location>
    </subcellularLocation>
</comment>
<dbReference type="GO" id="GO:0016020">
    <property type="term" value="C:membrane"/>
    <property type="evidence" value="ECO:0007669"/>
    <property type="project" value="InterPro"/>
</dbReference>
<keyword evidence="9" id="KW-0326">Glycosidase</keyword>
<accession>A0A9W7FR81</accession>
<feature type="active site" evidence="7">
    <location>
        <position position="430"/>
    </location>
</feature>
<dbReference type="Pfam" id="PF13015">
    <property type="entry name" value="PRKCSH_1"/>
    <property type="match status" value="1"/>
</dbReference>
<feature type="domain" description="MRH" evidence="11">
    <location>
        <begin position="38"/>
        <end position="144"/>
    </location>
</feature>
<evidence type="ECO:0000256" key="7">
    <source>
        <dbReference type="PIRSR" id="PIRSR601382-1"/>
    </source>
</evidence>
<evidence type="ECO:0000256" key="1">
    <source>
        <dbReference type="ARBA" id="ARBA00004240"/>
    </source>
</evidence>
<keyword evidence="6" id="KW-0325">Glycoprotein</keyword>
<dbReference type="InterPro" id="IPR044674">
    <property type="entry name" value="EDEM1/2/3"/>
</dbReference>
<dbReference type="InterPro" id="IPR036607">
    <property type="entry name" value="PRKCSH"/>
</dbReference>
<dbReference type="GO" id="GO:0005975">
    <property type="term" value="P:carbohydrate metabolic process"/>
    <property type="evidence" value="ECO:0007669"/>
    <property type="project" value="InterPro"/>
</dbReference>
<evidence type="ECO:0000256" key="8">
    <source>
        <dbReference type="PIRSR" id="PIRSR601382-2"/>
    </source>
</evidence>
<evidence type="ECO:0000256" key="5">
    <source>
        <dbReference type="ARBA" id="ARBA00023157"/>
    </source>
</evidence>
<evidence type="ECO:0000313" key="13">
    <source>
        <dbReference type="Proteomes" id="UP001165122"/>
    </source>
</evidence>
<evidence type="ECO:0000256" key="4">
    <source>
        <dbReference type="ARBA" id="ARBA00022824"/>
    </source>
</evidence>
<dbReference type="GO" id="GO:0044322">
    <property type="term" value="C:endoplasmic reticulum quality control compartment"/>
    <property type="evidence" value="ECO:0007669"/>
    <property type="project" value="GOC"/>
</dbReference>
<dbReference type="GO" id="GO:0005509">
    <property type="term" value="F:calcium ion binding"/>
    <property type="evidence" value="ECO:0007669"/>
    <property type="project" value="InterPro"/>
</dbReference>
<dbReference type="PROSITE" id="PS51914">
    <property type="entry name" value="MRH"/>
    <property type="match status" value="1"/>
</dbReference>
<dbReference type="Gene3D" id="3.50.30.30">
    <property type="match status" value="1"/>
</dbReference>
<dbReference type="Proteomes" id="UP001165122">
    <property type="component" value="Unassembled WGS sequence"/>
</dbReference>
<feature type="compositionally biased region" description="Low complexity" evidence="10">
    <location>
        <begin position="815"/>
        <end position="825"/>
    </location>
</feature>
<evidence type="ECO:0000256" key="2">
    <source>
        <dbReference type="ARBA" id="ARBA00007658"/>
    </source>
</evidence>
<feature type="active site" evidence="7">
    <location>
        <position position="551"/>
    </location>
</feature>
<dbReference type="PRINTS" id="PR00747">
    <property type="entry name" value="GLYHDRLASE47"/>
</dbReference>
<dbReference type="SUPFAM" id="SSF48225">
    <property type="entry name" value="Seven-hairpin glycosidases"/>
    <property type="match status" value="1"/>
</dbReference>
<dbReference type="AlphaFoldDB" id="A0A9W7FR81"/>
<dbReference type="InterPro" id="IPR044865">
    <property type="entry name" value="MRH_dom"/>
</dbReference>
<protein>
    <recommendedName>
        <fullName evidence="9">alpha-1,2-Mannosidase</fullName>
        <ecNumber evidence="9">3.2.1.-</ecNumber>
    </recommendedName>
</protein>
<comment type="cofactor">
    <cofactor evidence="8">
        <name>Ca(2+)</name>
        <dbReference type="ChEBI" id="CHEBI:29108"/>
    </cofactor>
</comment>
<dbReference type="PANTHER" id="PTHR45679">
    <property type="entry name" value="ER DEGRADATION-ENHANCING ALPHA-MANNOSIDASE-LIKE PROTEIN 2"/>
    <property type="match status" value="1"/>
</dbReference>
<evidence type="ECO:0000256" key="9">
    <source>
        <dbReference type="RuleBase" id="RU361193"/>
    </source>
</evidence>
<keyword evidence="5" id="KW-1015">Disulfide bond</keyword>
<dbReference type="InterPro" id="IPR012341">
    <property type="entry name" value="6hp_glycosidase-like_sf"/>
</dbReference>
<keyword evidence="9" id="KW-0378">Hydrolase</keyword>
<dbReference type="InterPro" id="IPR036026">
    <property type="entry name" value="Seven-hairpin_glycosidases"/>
</dbReference>
<dbReference type="GO" id="GO:0004571">
    <property type="term" value="F:mannosyl-oligosaccharide 1,2-alpha-mannosidase activity"/>
    <property type="evidence" value="ECO:0007669"/>
    <property type="project" value="InterPro"/>
</dbReference>
<dbReference type="OrthoDB" id="8118055at2759"/>
<keyword evidence="3" id="KW-0732">Signal</keyword>
<evidence type="ECO:0000259" key="11">
    <source>
        <dbReference type="PROSITE" id="PS51914"/>
    </source>
</evidence>
<reference evidence="13" key="1">
    <citation type="journal article" date="2023" name="Commun. Biol.">
        <title>Genome analysis of Parmales, the sister group of diatoms, reveals the evolutionary specialization of diatoms from phago-mixotrophs to photoautotrophs.</title>
        <authorList>
            <person name="Ban H."/>
            <person name="Sato S."/>
            <person name="Yoshikawa S."/>
            <person name="Yamada K."/>
            <person name="Nakamura Y."/>
            <person name="Ichinomiya M."/>
            <person name="Sato N."/>
            <person name="Blanc-Mathieu R."/>
            <person name="Endo H."/>
            <person name="Kuwata A."/>
            <person name="Ogata H."/>
        </authorList>
    </citation>
    <scope>NUCLEOTIDE SEQUENCE [LARGE SCALE GENOMIC DNA]</scope>
    <source>
        <strain evidence="13">NIES 3700</strain>
    </source>
</reference>
<dbReference type="Pfam" id="PF01532">
    <property type="entry name" value="Glyco_hydro_47"/>
    <property type="match status" value="1"/>
</dbReference>
<keyword evidence="8" id="KW-0479">Metal-binding</keyword>
<feature type="active site" description="Proton donor" evidence="7">
    <location>
        <position position="526"/>
    </location>
</feature>
<feature type="region of interest" description="Disordered" evidence="10">
    <location>
        <begin position="804"/>
        <end position="831"/>
    </location>
</feature>
<dbReference type="InterPro" id="IPR001382">
    <property type="entry name" value="Glyco_hydro_47"/>
</dbReference>
<dbReference type="EC" id="3.2.1.-" evidence="9"/>
<organism evidence="12 13">
    <name type="scientific">Triparma laevis f. longispina</name>
    <dbReference type="NCBI Taxonomy" id="1714387"/>
    <lineage>
        <taxon>Eukaryota</taxon>
        <taxon>Sar</taxon>
        <taxon>Stramenopiles</taxon>
        <taxon>Ochrophyta</taxon>
        <taxon>Bolidophyceae</taxon>
        <taxon>Parmales</taxon>
        <taxon>Triparmaceae</taxon>
        <taxon>Triparma</taxon>
    </lineage>
</organism>
<dbReference type="InterPro" id="IPR009011">
    <property type="entry name" value="Man6P_isomerase_rcpt-bd_dom_sf"/>
</dbReference>
<keyword evidence="8" id="KW-0106">Calcium</keyword>
<feature type="binding site" evidence="8">
    <location>
        <position position="642"/>
    </location>
    <ligand>
        <name>Ca(2+)</name>
        <dbReference type="ChEBI" id="CHEBI:29108"/>
    </ligand>
</feature>
<dbReference type="CDD" id="cd00538">
    <property type="entry name" value="PA"/>
    <property type="match status" value="1"/>
</dbReference>
<comment type="similarity">
    <text evidence="2 9">Belongs to the glycosyl hydrolase 47 family.</text>
</comment>
<evidence type="ECO:0000256" key="3">
    <source>
        <dbReference type="ARBA" id="ARBA00022729"/>
    </source>
</evidence>
<comment type="caution">
    <text evidence="12">The sequence shown here is derived from an EMBL/GenBank/DDBJ whole genome shotgun (WGS) entry which is preliminary data.</text>
</comment>
<keyword evidence="13" id="KW-1185">Reference proteome</keyword>
<dbReference type="EMBL" id="BRXW01000268">
    <property type="protein sequence ID" value="GMI16857.1"/>
    <property type="molecule type" value="Genomic_DNA"/>
</dbReference>
<evidence type="ECO:0000313" key="12">
    <source>
        <dbReference type="EMBL" id="GMI16857.1"/>
    </source>
</evidence>
<gene>
    <name evidence="12" type="ORF">TrLO_g1690</name>
</gene>
<sequence length="1153" mass="129297">MLPENANALIDDNEVNKLNHYLSSPSSSPKKRLGKQEPPCLFYTKQSDYWSYSLCPQSQIKQYHIENNVIQEDTIISLGKYINEEKGIEIYELGDECNKHVVKKRKSVVIYRCCDGENNKIINVKESNSCEYEFNVCLNSICNNNYEEDNTTTAKGYTPEKKEEIRIKIKSMFKHAYDSYFYNAFPLGNLKPLSCRGGKFELSRIKMLTLIDSLDTLYILNNHTEFVRGIERLREFDVINEGFFRQDENVSVFETNIRALGGLIGAHFLADEGLDVNINDIWDLEGNIRIGYNEYEGDICSTSVGFWACKNGTSYMYDNILLKLMIDLGDRLLPAFNTPTGIPYGTVNLIHGVPAGETKIASLAGAGSLSLEMEVLSRLTGNGVYGRVGRKSVEGLWRRRNAETGLVGKHVDVSTGHWVESVSGIGSNSDSFFEYLLKYSILFPEHSGFWIMFQDVWSGVEEHVKVGVWYGDVDMARGNKGGSRTRFESLASFLPGLQVLLGELGEASKSLNAFYAVRSKYNFLPERFDYEAWDVEGGGSDGAGQHPLRPEIYESAYLLGRALKTINGNDGGWLEPLEDAIRDIDKYTRTPCGFASIENVVTKKLADDMPSYFLSETLKYLYLAFDDDNKIHDKGAGWIFTTEAHPIKWLPDLSKEAKEKAYKDDFHSKAQNRRLDELQKSEIAKAKKSIEEKSLRLQKARMKMRQGAAVLAEGREALSDHLDDAYSNDVVLFNPAPDYKSDSELFDWNYRDTAGSFYVPSKSCPNLKHPKYQRLHALGRMDYDRHFNPKKKLGEYCVDGTKVSKLTSSTSNPSQQQQQQQQQQQNAAGPQQTRFTMDDLGDFDVTSFVDGFLVEYVPTGEVIEISSVKSTFQEGIKEYVQVHASNRLETTGLTQVKASVGDFAGNVFDCEVAVEEEAYPCSLASYGKTRIETMSKNGNVAAVGRIEVAVNGMLEGGCGDAGGGREGGDIKLVKRGQCTFEAKTLQQAPFKGLIIVNTEDNRFIMAEAGDVKNHDPGRNSEENPITVMVSSSDGEKIFSKLQQKPANEILTGIITVVKQNNEKIFKRATEVSKKKAKQDDSSALDLAYDTIVQYGDVSSDGKSVPDGKVLRWPVIQTEKNTVQILSRMRKWGLRMAKVEDDKYQLFVMKVGDN</sequence>
<proteinExistence type="inferred from homology"/>
<name>A0A9W7FR81_9STRA</name>
<dbReference type="PANTHER" id="PTHR45679:SF6">
    <property type="entry name" value="ER DEGRADATION-ENHANCING ALPHA-MANNOSIDASE-LIKE PROTEIN 2"/>
    <property type="match status" value="1"/>
</dbReference>
<evidence type="ECO:0000256" key="6">
    <source>
        <dbReference type="ARBA" id="ARBA00023180"/>
    </source>
</evidence>
<dbReference type="Gene3D" id="1.50.10.10">
    <property type="match status" value="1"/>
</dbReference>